<protein>
    <submittedName>
        <fullName evidence="1">Uncharacterized protein</fullName>
    </submittedName>
</protein>
<gene>
    <name evidence="1" type="ORF">IPOD504_LOCUS17626</name>
</gene>
<proteinExistence type="predicted"/>
<organism evidence="1 2">
    <name type="scientific">Iphiclides podalirius</name>
    <name type="common">scarce swallowtail</name>
    <dbReference type="NCBI Taxonomy" id="110791"/>
    <lineage>
        <taxon>Eukaryota</taxon>
        <taxon>Metazoa</taxon>
        <taxon>Ecdysozoa</taxon>
        <taxon>Arthropoda</taxon>
        <taxon>Hexapoda</taxon>
        <taxon>Insecta</taxon>
        <taxon>Pterygota</taxon>
        <taxon>Neoptera</taxon>
        <taxon>Endopterygota</taxon>
        <taxon>Lepidoptera</taxon>
        <taxon>Glossata</taxon>
        <taxon>Ditrysia</taxon>
        <taxon>Papilionoidea</taxon>
        <taxon>Papilionidae</taxon>
        <taxon>Papilioninae</taxon>
        <taxon>Iphiclides</taxon>
    </lineage>
</organism>
<feature type="non-terminal residue" evidence="1">
    <location>
        <position position="120"/>
    </location>
</feature>
<accession>A0ABN8J6Q3</accession>
<dbReference type="EMBL" id="OW152821">
    <property type="protein sequence ID" value="CAH2077266.1"/>
    <property type="molecule type" value="Genomic_DNA"/>
</dbReference>
<reference evidence="1" key="1">
    <citation type="submission" date="2022-03" db="EMBL/GenBank/DDBJ databases">
        <authorList>
            <person name="Martin H S."/>
        </authorList>
    </citation>
    <scope>NUCLEOTIDE SEQUENCE</scope>
</reference>
<keyword evidence="2" id="KW-1185">Reference proteome</keyword>
<evidence type="ECO:0000313" key="1">
    <source>
        <dbReference type="EMBL" id="CAH2077266.1"/>
    </source>
</evidence>
<evidence type="ECO:0000313" key="2">
    <source>
        <dbReference type="Proteomes" id="UP000837857"/>
    </source>
</evidence>
<name>A0ABN8J6Q3_9NEOP</name>
<sequence>MTSEGRWRGIGARRLSGAISSGRQVVKQSGRIGGKSRRFLARLLAANKFFAIADNGWQQLVPGPVAAAWARCTFTTLCARDVARSSSSLRTTTRTTISTIPHPTLVATHQSVINLENTKP</sequence>
<dbReference type="Proteomes" id="UP000837857">
    <property type="component" value="Chromosome 9"/>
</dbReference>